<feature type="transmembrane region" description="Helical" evidence="1">
    <location>
        <begin position="35"/>
        <end position="55"/>
    </location>
</feature>
<protein>
    <submittedName>
        <fullName evidence="2">Uncharacterized protein</fullName>
    </submittedName>
</protein>
<reference evidence="2" key="1">
    <citation type="submission" date="2019-12" db="EMBL/GenBank/DDBJ databases">
        <title>Novel species isolated from a subtropical stream in China.</title>
        <authorList>
            <person name="Lu H."/>
        </authorList>
    </citation>
    <scope>NUCLEOTIDE SEQUENCE [LARGE SCALE GENOMIC DNA]</scope>
    <source>
        <strain evidence="2">FT81W</strain>
    </source>
</reference>
<sequence>MAFLEFLAWIFLMPVVCICLAVNESLRELFRNFEPLSYLTGLWMCVGGLVLWPFAEPDNAPYQNVVQALARASIWGLDVAQWFVVVGPVLLIVSGMIRLVQRRNTLGG</sequence>
<name>A0A845GI51_9BURK</name>
<feature type="transmembrane region" description="Helical" evidence="1">
    <location>
        <begin position="79"/>
        <end position="100"/>
    </location>
</feature>
<evidence type="ECO:0000313" key="2">
    <source>
        <dbReference type="EMBL" id="MYM92349.1"/>
    </source>
</evidence>
<keyword evidence="1" id="KW-1133">Transmembrane helix</keyword>
<organism evidence="2 3">
    <name type="scientific">Duganella vulcania</name>
    <dbReference type="NCBI Taxonomy" id="2692166"/>
    <lineage>
        <taxon>Bacteria</taxon>
        <taxon>Pseudomonadati</taxon>
        <taxon>Pseudomonadota</taxon>
        <taxon>Betaproteobacteria</taxon>
        <taxon>Burkholderiales</taxon>
        <taxon>Oxalobacteraceae</taxon>
        <taxon>Telluria group</taxon>
        <taxon>Duganella</taxon>
    </lineage>
</organism>
<dbReference type="AlphaFoldDB" id="A0A845GI51"/>
<keyword evidence="1" id="KW-0812">Transmembrane</keyword>
<comment type="caution">
    <text evidence="2">The sequence shown here is derived from an EMBL/GenBank/DDBJ whole genome shotgun (WGS) entry which is preliminary data.</text>
</comment>
<keyword evidence="1" id="KW-0472">Membrane</keyword>
<gene>
    <name evidence="2" type="ORF">GTP90_00570</name>
</gene>
<dbReference type="Proteomes" id="UP000447355">
    <property type="component" value="Unassembled WGS sequence"/>
</dbReference>
<dbReference type="RefSeq" id="WP_161081622.1">
    <property type="nucleotide sequence ID" value="NZ_WWCX01000001.1"/>
</dbReference>
<feature type="transmembrane region" description="Helical" evidence="1">
    <location>
        <begin position="6"/>
        <end position="23"/>
    </location>
</feature>
<dbReference type="EMBL" id="WWCX01000001">
    <property type="protein sequence ID" value="MYM92349.1"/>
    <property type="molecule type" value="Genomic_DNA"/>
</dbReference>
<accession>A0A845GI51</accession>
<evidence type="ECO:0000256" key="1">
    <source>
        <dbReference type="SAM" id="Phobius"/>
    </source>
</evidence>
<evidence type="ECO:0000313" key="3">
    <source>
        <dbReference type="Proteomes" id="UP000447355"/>
    </source>
</evidence>
<proteinExistence type="predicted"/>